<keyword evidence="2" id="KW-1185">Reference proteome</keyword>
<dbReference type="Proteomes" id="UP000708208">
    <property type="component" value="Unassembled WGS sequence"/>
</dbReference>
<evidence type="ECO:0000313" key="2">
    <source>
        <dbReference type="Proteomes" id="UP000708208"/>
    </source>
</evidence>
<gene>
    <name evidence="1" type="ORF">AFUS01_LOCUS2938</name>
</gene>
<organism evidence="1 2">
    <name type="scientific">Allacma fusca</name>
    <dbReference type="NCBI Taxonomy" id="39272"/>
    <lineage>
        <taxon>Eukaryota</taxon>
        <taxon>Metazoa</taxon>
        <taxon>Ecdysozoa</taxon>
        <taxon>Arthropoda</taxon>
        <taxon>Hexapoda</taxon>
        <taxon>Collembola</taxon>
        <taxon>Symphypleona</taxon>
        <taxon>Sminthuridae</taxon>
        <taxon>Allacma</taxon>
    </lineage>
</organism>
<feature type="non-terminal residue" evidence="1">
    <location>
        <position position="116"/>
    </location>
</feature>
<feature type="non-terminal residue" evidence="1">
    <location>
        <position position="1"/>
    </location>
</feature>
<protein>
    <submittedName>
        <fullName evidence="1">Uncharacterized protein</fullName>
    </submittedName>
</protein>
<proteinExistence type="predicted"/>
<comment type="caution">
    <text evidence="1">The sequence shown here is derived from an EMBL/GenBank/DDBJ whole genome shotgun (WGS) entry which is preliminary data.</text>
</comment>
<name>A0A8J2JR06_9HEXA</name>
<reference evidence="1" key="1">
    <citation type="submission" date="2021-06" db="EMBL/GenBank/DDBJ databases">
        <authorList>
            <person name="Hodson N. C."/>
            <person name="Mongue J. A."/>
            <person name="Jaron S. K."/>
        </authorList>
    </citation>
    <scope>NUCLEOTIDE SEQUENCE</scope>
</reference>
<evidence type="ECO:0000313" key="1">
    <source>
        <dbReference type="EMBL" id="CAG7683122.1"/>
    </source>
</evidence>
<dbReference type="AlphaFoldDB" id="A0A8J2JR06"/>
<sequence>SENIYRNPYYGIQEADFHSRRGNTGNAFECIDNVIRMARDSNEMILFAAHMKKFCSSVLWQKGSYSEGKNGVAMALIKCKFENLDLVQMEDAKQALIEAQKCVNLQMKNLQDFIDQ</sequence>
<dbReference type="EMBL" id="CAJVCH010017247">
    <property type="protein sequence ID" value="CAG7683122.1"/>
    <property type="molecule type" value="Genomic_DNA"/>
</dbReference>
<accession>A0A8J2JR06</accession>